<dbReference type="PANTHER" id="PTHR43767:SF1">
    <property type="entry name" value="NONRIBOSOMAL PEPTIDE SYNTHASE PES1 (EUROFUNG)-RELATED"/>
    <property type="match status" value="1"/>
</dbReference>
<dbReference type="Pfam" id="PF00501">
    <property type="entry name" value="AMP-binding"/>
    <property type="match status" value="1"/>
</dbReference>
<evidence type="ECO:0000313" key="4">
    <source>
        <dbReference type="EMBL" id="ADG80892.1"/>
    </source>
</evidence>
<feature type="domain" description="AMP-dependent synthetase/ligase" evidence="2">
    <location>
        <begin position="58"/>
        <end position="413"/>
    </location>
</feature>
<dbReference type="eggNOG" id="COG1021">
    <property type="taxonomic scope" value="Bacteria"/>
</dbReference>
<keyword evidence="1 4" id="KW-0436">Ligase</keyword>
<reference evidence="5" key="1">
    <citation type="submission" date="2010-03" db="EMBL/GenBank/DDBJ databases">
        <title>The complete plasmid of Tsukamurella paurometabola DSM 20162.</title>
        <authorList>
            <consortium name="US DOE Joint Genome Institute (JGI-PGF)"/>
            <person name="Lucas S."/>
            <person name="Copeland A."/>
            <person name="Lapidus A."/>
            <person name="Glavina del Rio T."/>
            <person name="Dalin E."/>
            <person name="Tice H."/>
            <person name="Bruce D."/>
            <person name="Goodwin L."/>
            <person name="Pitluck S."/>
            <person name="Kyrpides N."/>
            <person name="Mavromatis K."/>
            <person name="Ivanova N."/>
            <person name="Mikhailova N."/>
            <person name="Munk A.C."/>
            <person name="Brettin T."/>
            <person name="Detter J.C."/>
            <person name="Tapia R."/>
            <person name="Han C."/>
            <person name="Larimer F."/>
            <person name="Land M."/>
            <person name="Hauser L."/>
            <person name="Markowitz V."/>
            <person name="Cheng J.-F."/>
            <person name="Hugenholtz P."/>
            <person name="Woyke T."/>
            <person name="Wu D."/>
            <person name="Jando M."/>
            <person name="Brambilla E."/>
            <person name="Klenk H.-P."/>
            <person name="Eisen J.A."/>
        </authorList>
    </citation>
    <scope>NUCLEOTIDE SEQUENCE [LARGE SCALE GENOMIC DNA]</scope>
    <source>
        <strain evidence="5">ATCC 8368 / DSM 20162 / CCUG 35730 / CIP 100753 / JCM 10117 / KCTC 9821 / NBRC 16120 / NCIMB 702349 / NCTC 13040</strain>
        <plasmid evidence="5">pTpau01</plasmid>
    </source>
</reference>
<keyword evidence="4" id="KW-0614">Plasmid</keyword>
<dbReference type="AlphaFoldDB" id="D5UZ45"/>
<reference evidence="4 5" key="2">
    <citation type="journal article" date="2011" name="Stand. Genomic Sci.">
        <title>Complete genome sequence of Tsukamurella paurometabola type strain (no. 33).</title>
        <authorList>
            <person name="Munk A.C."/>
            <person name="Lapidus A."/>
            <person name="Lucas S."/>
            <person name="Nolan M."/>
            <person name="Tice H."/>
            <person name="Cheng J.F."/>
            <person name="Del Rio T.G."/>
            <person name="Goodwin L."/>
            <person name="Pitluck S."/>
            <person name="Liolios K."/>
            <person name="Huntemann M."/>
            <person name="Ivanova N."/>
            <person name="Mavromatis K."/>
            <person name="Mikhailova N."/>
            <person name="Pati A."/>
            <person name="Chen A."/>
            <person name="Palaniappan K."/>
            <person name="Tapia R."/>
            <person name="Han C."/>
            <person name="Land M."/>
            <person name="Hauser L."/>
            <person name="Chang Y.J."/>
            <person name="Jeffries C.D."/>
            <person name="Brettin T."/>
            <person name="Yasawong M."/>
            <person name="Brambilla E.M."/>
            <person name="Rohde M."/>
            <person name="Sikorski J."/>
            <person name="Goker M."/>
            <person name="Detter J.C."/>
            <person name="Woyke T."/>
            <person name="Bristow J."/>
            <person name="Eisen J.A."/>
            <person name="Markowitz V."/>
            <person name="Hugenholtz P."/>
            <person name="Kyrpides N.C."/>
            <person name="Klenk H.P."/>
        </authorList>
    </citation>
    <scope>NUCLEOTIDE SEQUENCE [LARGE SCALE GENOMIC DNA]</scope>
    <source>
        <strain evidence="5">ATCC 8368 / DSM 20162 / CCUG 35730 / CIP 100753 / JCM 10117 / KCTC 9821 / NBRC 16120 / NCIMB 702349 / NCTC 13040</strain>
        <plasmid evidence="4">pTpau01</plasmid>
    </source>
</reference>
<organism evidence="4 5">
    <name type="scientific">Tsukamurella paurometabola (strain ATCC 8368 / DSM 20162 / CCUG 35730 / CIP 100753 / JCM 10117 / KCTC 9821 / NBRC 16120 / NCIMB 702349 / NCTC 13040)</name>
    <name type="common">Corynebacterium paurometabolum</name>
    <dbReference type="NCBI Taxonomy" id="521096"/>
    <lineage>
        <taxon>Bacteria</taxon>
        <taxon>Bacillati</taxon>
        <taxon>Actinomycetota</taxon>
        <taxon>Actinomycetes</taxon>
        <taxon>Mycobacteriales</taxon>
        <taxon>Tsukamurellaceae</taxon>
        <taxon>Tsukamurella</taxon>
    </lineage>
</organism>
<dbReference type="Gene3D" id="3.40.50.12780">
    <property type="entry name" value="N-terminal domain of ligase-like"/>
    <property type="match status" value="1"/>
</dbReference>
<keyword evidence="5" id="KW-1185">Reference proteome</keyword>
<dbReference type="SUPFAM" id="SSF56801">
    <property type="entry name" value="Acetyl-CoA synthetase-like"/>
    <property type="match status" value="1"/>
</dbReference>
<dbReference type="FunFam" id="2.30.38.10:FF:000003">
    <property type="entry name" value="Vibriobactin-specific 2,3-dihydroxybenzoate-AMP ligase"/>
    <property type="match status" value="1"/>
</dbReference>
<dbReference type="InterPro" id="IPR042099">
    <property type="entry name" value="ANL_N_sf"/>
</dbReference>
<dbReference type="Gene3D" id="3.30.300.30">
    <property type="match status" value="1"/>
</dbReference>
<dbReference type="Pfam" id="PF13193">
    <property type="entry name" value="AMP-binding_C"/>
    <property type="match status" value="1"/>
</dbReference>
<evidence type="ECO:0000259" key="2">
    <source>
        <dbReference type="Pfam" id="PF00501"/>
    </source>
</evidence>
<dbReference type="KEGG" id="tpr:Tpau_4331"/>
<dbReference type="PROSITE" id="PS00455">
    <property type="entry name" value="AMP_BINDING"/>
    <property type="match status" value="1"/>
</dbReference>
<geneLocation type="plasmid" evidence="4 5">
    <name>pTpau01</name>
</geneLocation>
<protein>
    <submittedName>
        <fullName evidence="4">AMP-dependent synthetase and ligase</fullName>
    </submittedName>
</protein>
<dbReference type="PANTHER" id="PTHR43767">
    <property type="entry name" value="LONG-CHAIN-FATTY-ACID--COA LIGASE"/>
    <property type="match status" value="1"/>
</dbReference>
<dbReference type="GO" id="GO:0016878">
    <property type="term" value="F:acid-thiol ligase activity"/>
    <property type="evidence" value="ECO:0007669"/>
    <property type="project" value="UniProtKB-ARBA"/>
</dbReference>
<gene>
    <name evidence="4" type="ordered locus">Tpau_4331</name>
</gene>
<sequence>MERNPLRGAWANLNDVTFVSPSAADFVNLPPQQRRRYVEARLYEGLPLWSAILGTGRTDPSLPAVLDEERSLTRAELDSASAARAAGFAGEFAPGDVVVLHLPNTVEFVVTLLGLLRAGVLPVMALPAHRIAEIEHLAATSGAVGYICADDRTGYDYRDLGTELRGRVPAVRSVLVDGAPGPHRALVDGAPSDSPDVRPDPTTPALFLISGGTTGAPKLIPRTHEDYLYNARTAAAVCGLGPDDVYLVALPAAHNFPLACPGLIGALLTGGRVVLTRDPSPDSALELIEQHRVTVTALVPALAQLWTAARAWESADVTSLRLLQVGGAKLAEPDARAAQEAFPGTLQQVFGMAEGLINLTRIGADPDVVATTQGIPMSPFDELRVVDEDGEDVPEGTVGELLTRGPYTIRGYYRAGAANRRAFTSDGFYRSGDQVRIRPDGSIEYVSRIKETIVRGGENIFPDDIEEALLAHPAVREAGVIGLPDPVLGERTCAVLVTDGRLLTLAEVRDHLTGRGLAAFKLPDRVRVIDDLPLTAVGKVDKKALRGLLR</sequence>
<evidence type="ECO:0000313" key="5">
    <source>
        <dbReference type="Proteomes" id="UP000001213"/>
    </source>
</evidence>
<dbReference type="HOGENOM" id="CLU_000022_59_7_11"/>
<evidence type="ECO:0000259" key="3">
    <source>
        <dbReference type="Pfam" id="PF13193"/>
    </source>
</evidence>
<dbReference type="InterPro" id="IPR020845">
    <property type="entry name" value="AMP-binding_CS"/>
</dbReference>
<dbReference type="InterPro" id="IPR045851">
    <property type="entry name" value="AMP-bd_C_sf"/>
</dbReference>
<accession>D5UZ45</accession>
<dbReference type="Proteomes" id="UP000001213">
    <property type="component" value="Plasmid pTpau01"/>
</dbReference>
<name>D5UZ45_TSUPD</name>
<feature type="domain" description="AMP-binding enzyme C-terminal" evidence="3">
    <location>
        <begin position="465"/>
        <end position="539"/>
    </location>
</feature>
<dbReference type="InterPro" id="IPR050237">
    <property type="entry name" value="ATP-dep_AMP-bd_enzyme"/>
</dbReference>
<evidence type="ECO:0000256" key="1">
    <source>
        <dbReference type="ARBA" id="ARBA00022598"/>
    </source>
</evidence>
<dbReference type="InterPro" id="IPR000873">
    <property type="entry name" value="AMP-dep_synth/lig_dom"/>
</dbReference>
<dbReference type="InterPro" id="IPR025110">
    <property type="entry name" value="AMP-bd_C"/>
</dbReference>
<proteinExistence type="predicted"/>
<dbReference type="EMBL" id="CP001967">
    <property type="protein sequence ID" value="ADG80892.1"/>
    <property type="molecule type" value="Genomic_DNA"/>
</dbReference>